<organism evidence="7 8">
    <name type="scientific">Oryzias javanicus</name>
    <name type="common">Javanese ricefish</name>
    <name type="synonym">Aplocheilus javanicus</name>
    <dbReference type="NCBI Taxonomy" id="123683"/>
    <lineage>
        <taxon>Eukaryota</taxon>
        <taxon>Metazoa</taxon>
        <taxon>Chordata</taxon>
        <taxon>Craniata</taxon>
        <taxon>Vertebrata</taxon>
        <taxon>Euteleostomi</taxon>
        <taxon>Actinopterygii</taxon>
        <taxon>Neopterygii</taxon>
        <taxon>Teleostei</taxon>
        <taxon>Neoteleostei</taxon>
        <taxon>Acanthomorphata</taxon>
        <taxon>Ovalentaria</taxon>
        <taxon>Atherinomorphae</taxon>
        <taxon>Beloniformes</taxon>
        <taxon>Adrianichthyidae</taxon>
        <taxon>Oryziinae</taxon>
        <taxon>Oryzias</taxon>
    </lineage>
</organism>
<protein>
    <submittedName>
        <fullName evidence="7">Uncharacterized protein</fullName>
    </submittedName>
</protein>
<dbReference type="InterPro" id="IPR007237">
    <property type="entry name" value="CD20-like"/>
</dbReference>
<feature type="transmembrane region" description="Helical" evidence="6">
    <location>
        <begin position="123"/>
        <end position="141"/>
    </location>
</feature>
<feature type="transmembrane region" description="Helical" evidence="6">
    <location>
        <begin position="221"/>
        <end position="242"/>
    </location>
</feature>
<keyword evidence="5 6" id="KW-0472">Membrane</keyword>
<name>A0A437CKB3_ORYJA</name>
<feature type="transmembrane region" description="Helical" evidence="6">
    <location>
        <begin position="148"/>
        <end position="173"/>
    </location>
</feature>
<dbReference type="Proteomes" id="UP000283210">
    <property type="component" value="Chromosome 16"/>
</dbReference>
<comment type="similarity">
    <text evidence="2">Belongs to the MS4A family.</text>
</comment>
<dbReference type="AlphaFoldDB" id="A0A437CKB3"/>
<keyword evidence="3 6" id="KW-0812">Transmembrane</keyword>
<accession>A0A437CKB3</accession>
<dbReference type="PANTHER" id="PTHR23320:SF125">
    <property type="entry name" value="TRANSMEMBRANE PROTEIN 176L.1-RELATED"/>
    <property type="match status" value="1"/>
</dbReference>
<sequence length="258" mass="28558">MSSQLSEDLPGFLVGGKGVLVFLPVRRGFCFSYRMSVTLNKAEGVTVITLTSDPTSSCPAICQIFKGLCYSPILCSVSQPLKKKASLSIIGAMQIMIGLFNIGPGLILRRSPFTPWYLNMTEFPFWLGALFIAFGVMCILSERFPSRCLVFLNIIMSLAGVALSITAIVLYSIYIANIDDPWFCQPWYYDSTPSPEEKTRLEETCMEGKQLALDLLRGLNAMLIVLSVLELCVVISAAILEIKALKGIRMRQNKALLF</sequence>
<evidence type="ECO:0000256" key="5">
    <source>
        <dbReference type="ARBA" id="ARBA00023136"/>
    </source>
</evidence>
<proteinExistence type="inferred from homology"/>
<keyword evidence="8" id="KW-1185">Reference proteome</keyword>
<evidence type="ECO:0000313" key="8">
    <source>
        <dbReference type="Proteomes" id="UP000283210"/>
    </source>
</evidence>
<evidence type="ECO:0000256" key="1">
    <source>
        <dbReference type="ARBA" id="ARBA00004141"/>
    </source>
</evidence>
<evidence type="ECO:0000256" key="3">
    <source>
        <dbReference type="ARBA" id="ARBA00022692"/>
    </source>
</evidence>
<dbReference type="GO" id="GO:0016020">
    <property type="term" value="C:membrane"/>
    <property type="evidence" value="ECO:0007669"/>
    <property type="project" value="UniProtKB-SubCell"/>
</dbReference>
<comment type="subcellular location">
    <subcellularLocation>
        <location evidence="1">Membrane</location>
        <topology evidence="1">Multi-pass membrane protein</topology>
    </subcellularLocation>
</comment>
<feature type="transmembrane region" description="Helical" evidence="6">
    <location>
        <begin position="85"/>
        <end position="103"/>
    </location>
</feature>
<reference evidence="7 8" key="1">
    <citation type="submission" date="2018-11" db="EMBL/GenBank/DDBJ databases">
        <authorList>
            <person name="Lopez-Roques C."/>
            <person name="Donnadieu C."/>
            <person name="Bouchez O."/>
            <person name="Klopp C."/>
            <person name="Cabau C."/>
            <person name="Zahm M."/>
        </authorList>
    </citation>
    <scope>NUCLEOTIDE SEQUENCE [LARGE SCALE GENOMIC DNA]</scope>
    <source>
        <strain evidence="7">RS831</strain>
        <tissue evidence="7">Whole body</tissue>
    </source>
</reference>
<dbReference type="EMBL" id="CM012452">
    <property type="protein sequence ID" value="RVE63202.1"/>
    <property type="molecule type" value="Genomic_DNA"/>
</dbReference>
<keyword evidence="4 6" id="KW-1133">Transmembrane helix</keyword>
<gene>
    <name evidence="7" type="ORF">OJAV_G00165500</name>
</gene>
<dbReference type="InterPro" id="IPR030417">
    <property type="entry name" value="MS4A"/>
</dbReference>
<reference evidence="7 8" key="2">
    <citation type="submission" date="2019-01" db="EMBL/GenBank/DDBJ databases">
        <title>A chromosome length genome reference of the Java medaka (oryzias javanicus).</title>
        <authorList>
            <person name="Herpin A."/>
            <person name="Takehana Y."/>
            <person name="Naruse K."/>
            <person name="Ansai S."/>
            <person name="Kawaguchi M."/>
        </authorList>
    </citation>
    <scope>NUCLEOTIDE SEQUENCE [LARGE SCALE GENOMIC DNA]</scope>
    <source>
        <strain evidence="7">RS831</strain>
        <tissue evidence="7">Whole body</tissue>
    </source>
</reference>
<evidence type="ECO:0000256" key="6">
    <source>
        <dbReference type="SAM" id="Phobius"/>
    </source>
</evidence>
<evidence type="ECO:0000256" key="2">
    <source>
        <dbReference type="ARBA" id="ARBA00009565"/>
    </source>
</evidence>
<dbReference type="PANTHER" id="PTHR23320">
    <property type="entry name" value="MEMBRANE-SPANNING 4-DOMAINS SUBFAMILY A MS4A -RELATED"/>
    <property type="match status" value="1"/>
</dbReference>
<dbReference type="Pfam" id="PF04103">
    <property type="entry name" value="CD20"/>
    <property type="match status" value="1"/>
</dbReference>
<evidence type="ECO:0000313" key="7">
    <source>
        <dbReference type="EMBL" id="RVE63202.1"/>
    </source>
</evidence>
<evidence type="ECO:0000256" key="4">
    <source>
        <dbReference type="ARBA" id="ARBA00022989"/>
    </source>
</evidence>
<dbReference type="OrthoDB" id="8951938at2759"/>